<dbReference type="PROSITE" id="PS50010">
    <property type="entry name" value="DH_2"/>
    <property type="match status" value="1"/>
</dbReference>
<dbReference type="PANTHER" id="PTHR22834:SF20">
    <property type="entry name" value="SH3 DOMAIN-CONTAINING PROTEIN"/>
    <property type="match status" value="1"/>
</dbReference>
<feature type="region of interest" description="Disordered" evidence="1">
    <location>
        <begin position="406"/>
        <end position="431"/>
    </location>
</feature>
<dbReference type="GeneID" id="43581857"/>
<dbReference type="GO" id="GO:0031991">
    <property type="term" value="P:regulation of actomyosin contractile ring contraction"/>
    <property type="evidence" value="ECO:0007669"/>
    <property type="project" value="TreeGrafter"/>
</dbReference>
<organism evidence="3 4">
    <name type="scientific">Magnusiomyces paraingens</name>
    <dbReference type="NCBI Taxonomy" id="2606893"/>
    <lineage>
        <taxon>Eukaryota</taxon>
        <taxon>Fungi</taxon>
        <taxon>Dikarya</taxon>
        <taxon>Ascomycota</taxon>
        <taxon>Saccharomycotina</taxon>
        <taxon>Dipodascomycetes</taxon>
        <taxon>Dipodascales</taxon>
        <taxon>Dipodascaceae</taxon>
        <taxon>Magnusiomyces</taxon>
    </lineage>
</organism>
<feature type="compositionally biased region" description="Low complexity" evidence="1">
    <location>
        <begin position="422"/>
        <end position="431"/>
    </location>
</feature>
<accession>A0A5E8BP21</accession>
<dbReference type="GO" id="GO:0005085">
    <property type="term" value="F:guanyl-nucleotide exchange factor activity"/>
    <property type="evidence" value="ECO:0007669"/>
    <property type="project" value="InterPro"/>
</dbReference>
<feature type="region of interest" description="Disordered" evidence="1">
    <location>
        <begin position="76"/>
        <end position="96"/>
    </location>
</feature>
<dbReference type="OrthoDB" id="10256089at2759"/>
<name>A0A5E8BP21_9ASCO</name>
<protein>
    <recommendedName>
        <fullName evidence="2">DH domain-containing protein</fullName>
    </recommendedName>
</protein>
<evidence type="ECO:0000313" key="4">
    <source>
        <dbReference type="Proteomes" id="UP000398389"/>
    </source>
</evidence>
<dbReference type="SUPFAM" id="SSF48065">
    <property type="entry name" value="DBL homology domain (DH-domain)"/>
    <property type="match status" value="1"/>
</dbReference>
<feature type="compositionally biased region" description="Basic and acidic residues" evidence="1">
    <location>
        <begin position="705"/>
        <end position="715"/>
    </location>
</feature>
<keyword evidence="4" id="KW-1185">Reference proteome</keyword>
<reference evidence="3 4" key="1">
    <citation type="submission" date="2019-09" db="EMBL/GenBank/DDBJ databases">
        <authorList>
            <person name="Brejova B."/>
        </authorList>
    </citation>
    <scope>NUCLEOTIDE SEQUENCE [LARGE SCALE GENOMIC DNA]</scope>
</reference>
<sequence>MTQDLDDLDLFPYYNNIDHQYDQWFNNSAISIEMEYNRRNRIFNSSDSSRASNGGATNSNNIIRNRQLLANNLNSSSLEVQSSNSNSTTGTYPNGTLASSTFSQASLSDFDDDDDTAYTSRRPLLPLSSSSSLPSSSLLQLIPLSFPNNRSRSLGTLNTNNTAHSNIQHDVVHLSQQFSDLNIDSISTDNNFVSSHNHLGIDFLAAIPPRDLETFNYNNNINFNNTIDTDITVVLNDTIYSETNNNTDDLTAHTHDNSNQVHTNEVSSLPSEPWFNEESVIYSHPELNNTIVDLSSEPSNEINQSNLDQRFNTGFGIFNRSRYSYSRDDELDGNSDVSDWDSMDLENGIGHNPHELSDASLRNQREFLPNQEDIQLRTPRTVDANPFPLDNTNHSLFSETTALSSSLDTTTPFPSSDTIEPTSSFDTTAPSSSSVIIHLPNDQELYSVPEVQDHERLGSISDLEINGEHVRILQARLCTIYDYIPLSFADPVNQWRIRKKYNVIRELIETEAVYIRDMEVVKFIYYQMCVIHPYREYFTHKDIQALFGNIDRIIDASKVLMGKLRCYVPYYISNEVDLGLDIDDLPMILDMDSNIGIVFMEYIPIMETAYKIYCVQNEFQMKTLHRIEALASPTVDEMFQHCRELSRDVTQAWGLDALLIKPVQRLLKYPLFLRSMIDYTLERHTDYAPLVQACNEVRNCANRINDDVERVRTDDETSPTSHSPPPPPSPSTHSTSGSSSSISDSLRNSRTSGSSSWIFSRPPSGVSSGPTDSSSLASRSGNSPPFSETFFEDNILNSSLPFDENKALMKLSNNYEADEDLADLVHQFDLKRAQLKDLIASIRGSISYIQHHFDKANSLAESFLNCFEDLDFTTEDLSPLSASIDKKYRLYQLYCTPFTTSSQAHVSSNLLRLRIDKHVVTPLRKVLTMFSNISALLMQRASLHPFYQKFIQLKRRELKHIEAIAYTNADIFMQLQTQLKNQLPVFLELTNQIIDPCLLNFLLIQKEWFMQVRLSGLEVLSCSENDIKFSQEADFIVDDFKRATKENNIKQVLNEQLTLCPSNSSTPLEIDGSIPIRVNLPKLASEAVRANRRNSTLPLPVETYGEPSKKRQAFPGSLDVILASNSVALVHRPSQRISTFKTSEKVVMVSSKDFKEKEKPPKRARRLSLSFSYPKVDKTTPTTNAEGNGHRKSKSNVFESSPTYTRILKPILSSKRNSD</sequence>
<feature type="compositionally biased region" description="Polar residues" evidence="1">
    <location>
        <begin position="412"/>
        <end position="421"/>
    </location>
</feature>
<dbReference type="SUPFAM" id="SSF103657">
    <property type="entry name" value="BAR/IMD domain-like"/>
    <property type="match status" value="1"/>
</dbReference>
<evidence type="ECO:0000259" key="2">
    <source>
        <dbReference type="PROSITE" id="PS50010"/>
    </source>
</evidence>
<dbReference type="Proteomes" id="UP000398389">
    <property type="component" value="Unassembled WGS sequence"/>
</dbReference>
<feature type="compositionally biased region" description="Low complexity" evidence="1">
    <location>
        <begin position="76"/>
        <end position="87"/>
    </location>
</feature>
<dbReference type="PANTHER" id="PTHR22834">
    <property type="entry name" value="NUCLEAR FUSION PROTEIN FUS2"/>
    <property type="match status" value="1"/>
</dbReference>
<gene>
    <name evidence="3" type="ORF">SAPINGB_P003039</name>
</gene>
<dbReference type="InterPro" id="IPR051492">
    <property type="entry name" value="Dynamin-Rho_GEF"/>
</dbReference>
<feature type="region of interest" description="Disordered" evidence="1">
    <location>
        <begin position="1153"/>
        <end position="1200"/>
    </location>
</feature>
<dbReference type="Gene3D" id="1.20.1270.60">
    <property type="entry name" value="Arfaptin homology (AH) domain/BAR domain"/>
    <property type="match status" value="1"/>
</dbReference>
<dbReference type="CDD" id="cd00160">
    <property type="entry name" value="RhoGEF"/>
    <property type="match status" value="1"/>
</dbReference>
<proteinExistence type="predicted"/>
<feature type="region of interest" description="Disordered" evidence="1">
    <location>
        <begin position="705"/>
        <end position="783"/>
    </location>
</feature>
<dbReference type="GO" id="GO:0032955">
    <property type="term" value="P:regulation of division septum assembly"/>
    <property type="evidence" value="ECO:0007669"/>
    <property type="project" value="TreeGrafter"/>
</dbReference>
<dbReference type="GO" id="GO:0005737">
    <property type="term" value="C:cytoplasm"/>
    <property type="evidence" value="ECO:0007669"/>
    <property type="project" value="TreeGrafter"/>
</dbReference>
<evidence type="ECO:0000256" key="1">
    <source>
        <dbReference type="SAM" id="MobiDB-lite"/>
    </source>
</evidence>
<dbReference type="EMBL" id="CABVLU010000002">
    <property type="protein sequence ID" value="VVT51265.1"/>
    <property type="molecule type" value="Genomic_DNA"/>
</dbReference>
<feature type="domain" description="DH" evidence="2">
    <location>
        <begin position="499"/>
        <end position="707"/>
    </location>
</feature>
<dbReference type="InterPro" id="IPR027267">
    <property type="entry name" value="AH/BAR_dom_sf"/>
</dbReference>
<dbReference type="InterPro" id="IPR000219">
    <property type="entry name" value="DH_dom"/>
</dbReference>
<evidence type="ECO:0000313" key="3">
    <source>
        <dbReference type="EMBL" id="VVT51265.1"/>
    </source>
</evidence>
<dbReference type="Gene3D" id="1.20.900.10">
    <property type="entry name" value="Dbl homology (DH) domain"/>
    <property type="match status" value="1"/>
</dbReference>
<dbReference type="AlphaFoldDB" id="A0A5E8BP21"/>
<dbReference type="SMART" id="SM00325">
    <property type="entry name" value="RhoGEF"/>
    <property type="match status" value="1"/>
</dbReference>
<dbReference type="RefSeq" id="XP_031853648.1">
    <property type="nucleotide sequence ID" value="XM_031997757.1"/>
</dbReference>
<feature type="compositionally biased region" description="Low complexity" evidence="1">
    <location>
        <begin position="731"/>
        <end position="775"/>
    </location>
</feature>
<dbReference type="InterPro" id="IPR035899">
    <property type="entry name" value="DBL_dom_sf"/>
</dbReference>
<dbReference type="Pfam" id="PF00621">
    <property type="entry name" value="RhoGEF"/>
    <property type="match status" value="1"/>
</dbReference>